<dbReference type="InterPro" id="IPR000843">
    <property type="entry name" value="HTH_LacI"/>
</dbReference>
<organism evidence="5 6">
    <name type="scientific">Novosphingobium sediminicola</name>
    <dbReference type="NCBI Taxonomy" id="563162"/>
    <lineage>
        <taxon>Bacteria</taxon>
        <taxon>Pseudomonadati</taxon>
        <taxon>Pseudomonadota</taxon>
        <taxon>Alphaproteobacteria</taxon>
        <taxon>Sphingomonadales</taxon>
        <taxon>Sphingomonadaceae</taxon>
        <taxon>Novosphingobium</taxon>
    </lineage>
</organism>
<keyword evidence="2" id="KW-0238">DNA-binding</keyword>
<evidence type="ECO:0000313" key="6">
    <source>
        <dbReference type="Proteomes" id="UP000548867"/>
    </source>
</evidence>
<reference evidence="5 6" key="1">
    <citation type="submission" date="2020-08" db="EMBL/GenBank/DDBJ databases">
        <title>Genomic Encyclopedia of Type Strains, Phase IV (KMG-IV): sequencing the most valuable type-strain genomes for metagenomic binning, comparative biology and taxonomic classification.</title>
        <authorList>
            <person name="Goeker M."/>
        </authorList>
    </citation>
    <scope>NUCLEOTIDE SEQUENCE [LARGE SCALE GENOMIC DNA]</scope>
    <source>
        <strain evidence="5 6">DSM 27057</strain>
    </source>
</reference>
<dbReference type="CDD" id="cd01545">
    <property type="entry name" value="PBP1_SalR"/>
    <property type="match status" value="1"/>
</dbReference>
<dbReference type="EMBL" id="JACIDX010000009">
    <property type="protein sequence ID" value="MBB3955649.1"/>
    <property type="molecule type" value="Genomic_DNA"/>
</dbReference>
<evidence type="ECO:0000259" key="4">
    <source>
        <dbReference type="PROSITE" id="PS50932"/>
    </source>
</evidence>
<keyword evidence="1" id="KW-0805">Transcription regulation</keyword>
<dbReference type="AlphaFoldDB" id="A0A7W6CFM7"/>
<dbReference type="Pfam" id="PF13377">
    <property type="entry name" value="Peripla_BP_3"/>
    <property type="match status" value="1"/>
</dbReference>
<evidence type="ECO:0000256" key="2">
    <source>
        <dbReference type="ARBA" id="ARBA00023125"/>
    </source>
</evidence>
<name>A0A7W6CFM7_9SPHN</name>
<proteinExistence type="predicted"/>
<dbReference type="PROSITE" id="PS50932">
    <property type="entry name" value="HTH_LACI_2"/>
    <property type="match status" value="1"/>
</dbReference>
<comment type="caution">
    <text evidence="5">The sequence shown here is derived from an EMBL/GenBank/DDBJ whole genome shotgun (WGS) entry which is preliminary data.</text>
</comment>
<dbReference type="GO" id="GO:0003700">
    <property type="term" value="F:DNA-binding transcription factor activity"/>
    <property type="evidence" value="ECO:0007669"/>
    <property type="project" value="TreeGrafter"/>
</dbReference>
<dbReference type="GO" id="GO:0000976">
    <property type="term" value="F:transcription cis-regulatory region binding"/>
    <property type="evidence" value="ECO:0007669"/>
    <property type="project" value="TreeGrafter"/>
</dbReference>
<accession>A0A7W6CFM7</accession>
<dbReference type="CDD" id="cd01392">
    <property type="entry name" value="HTH_LacI"/>
    <property type="match status" value="1"/>
</dbReference>
<evidence type="ECO:0000256" key="1">
    <source>
        <dbReference type="ARBA" id="ARBA00023015"/>
    </source>
</evidence>
<dbReference type="InterPro" id="IPR046335">
    <property type="entry name" value="LacI/GalR-like_sensor"/>
</dbReference>
<evidence type="ECO:0000313" key="5">
    <source>
        <dbReference type="EMBL" id="MBB3955649.1"/>
    </source>
</evidence>
<dbReference type="Gene3D" id="3.40.50.2300">
    <property type="match status" value="2"/>
</dbReference>
<dbReference type="PANTHER" id="PTHR30146">
    <property type="entry name" value="LACI-RELATED TRANSCRIPTIONAL REPRESSOR"/>
    <property type="match status" value="1"/>
</dbReference>
<keyword evidence="6" id="KW-1185">Reference proteome</keyword>
<evidence type="ECO:0000256" key="3">
    <source>
        <dbReference type="ARBA" id="ARBA00023163"/>
    </source>
</evidence>
<keyword evidence="3" id="KW-0804">Transcription</keyword>
<dbReference type="Gene3D" id="1.10.260.40">
    <property type="entry name" value="lambda repressor-like DNA-binding domains"/>
    <property type="match status" value="1"/>
</dbReference>
<dbReference type="InterPro" id="IPR010982">
    <property type="entry name" value="Lambda_DNA-bd_dom_sf"/>
</dbReference>
<protein>
    <submittedName>
        <fullName evidence="5">LacI family transcriptional regulator</fullName>
    </submittedName>
</protein>
<feature type="domain" description="HTH lacI-type" evidence="4">
    <location>
        <begin position="1"/>
        <end position="44"/>
    </location>
</feature>
<dbReference type="SUPFAM" id="SSF47413">
    <property type="entry name" value="lambda repressor-like DNA-binding domains"/>
    <property type="match status" value="1"/>
</dbReference>
<dbReference type="Pfam" id="PF00356">
    <property type="entry name" value="LacI"/>
    <property type="match status" value="1"/>
</dbReference>
<dbReference type="SMART" id="SM00354">
    <property type="entry name" value="HTH_LACI"/>
    <property type="match status" value="1"/>
</dbReference>
<dbReference type="PANTHER" id="PTHR30146:SF153">
    <property type="entry name" value="LACTOSE OPERON REPRESSOR"/>
    <property type="match status" value="1"/>
</dbReference>
<dbReference type="InterPro" id="IPR028082">
    <property type="entry name" value="Peripla_BP_I"/>
</dbReference>
<sequence length="326" mass="35731">MSAKTVARTLNGEKGVGAETRDRVMEAVQQLGYQMNVSARALASAKTLRICIVSNWMTAFFMSQIYRGAARACQERGYHLIIREFDPEQSDAIDTFRRQLQAAPVDGIFVTAPLSSNEGLLAMLDELGLRYVRHSPMGDFERSDVVQADEMHGGALVARHLWEKGHRHFGLIMNVVGHVAAAQRYQGFVQEIERLGGVPEQICNIGYPIGSRTREGENPIGYNEAAQLLSQKHRPTAIFAFNDEVAAGVLARGHAAGFSLPQDLAVAGYGNADFGRLTWPALTTVRQPNSDMAYQAVCWLTEAAPARARVMTFPVELIPRGSTAQA</sequence>
<gene>
    <name evidence="5" type="ORF">GGR38_002605</name>
</gene>
<dbReference type="Proteomes" id="UP000548867">
    <property type="component" value="Unassembled WGS sequence"/>
</dbReference>
<dbReference type="SUPFAM" id="SSF53822">
    <property type="entry name" value="Periplasmic binding protein-like I"/>
    <property type="match status" value="1"/>
</dbReference>